<keyword evidence="3" id="KW-0663">Pyridoxal phosphate</keyword>
<dbReference type="Pfam" id="PF00291">
    <property type="entry name" value="PALP"/>
    <property type="match status" value="1"/>
</dbReference>
<dbReference type="GeneID" id="72191733"/>
<evidence type="ECO:0000256" key="2">
    <source>
        <dbReference type="ARBA" id="ARBA00007103"/>
    </source>
</evidence>
<dbReference type="SUPFAM" id="SSF53686">
    <property type="entry name" value="Tryptophan synthase beta subunit-like PLP-dependent enzymes"/>
    <property type="match status" value="1"/>
</dbReference>
<feature type="region of interest" description="Disordered" evidence="4">
    <location>
        <begin position="204"/>
        <end position="234"/>
    </location>
</feature>
<dbReference type="EMBL" id="CP096658">
    <property type="protein sequence ID" value="UPW00334.1"/>
    <property type="molecule type" value="Genomic_DNA"/>
</dbReference>
<evidence type="ECO:0000256" key="1">
    <source>
        <dbReference type="ARBA" id="ARBA00001933"/>
    </source>
</evidence>
<dbReference type="CDD" id="cd01561">
    <property type="entry name" value="CBS_like"/>
    <property type="match status" value="1"/>
</dbReference>
<dbReference type="InterPro" id="IPR001216">
    <property type="entry name" value="P-phosphate_BS"/>
</dbReference>
<organism evidence="6 7">
    <name type="scientific">Halorussus gelatinilyticus</name>
    <dbReference type="NCBI Taxonomy" id="2937524"/>
    <lineage>
        <taxon>Archaea</taxon>
        <taxon>Methanobacteriati</taxon>
        <taxon>Methanobacteriota</taxon>
        <taxon>Stenosarchaea group</taxon>
        <taxon>Halobacteria</taxon>
        <taxon>Halobacteriales</taxon>
        <taxon>Haladaptataceae</taxon>
        <taxon>Halorussus</taxon>
    </lineage>
</organism>
<sequence length="361" mass="37560">MRDSILDVVGSPLVKVASPEGATVAAKVEGFNPGGSAKDRPAREMIAAAERAGEITPGDRLVEPTSGNTGIGLAVAAAARGYDLTIVMPASKSPERRKLLKAYGADLELVDGEMESARERADRLAEQEGVVQMGQFENPANAEAHYRTTAEEILEQVEGREIDAFVAGVGTGGTITGTASRLLEEFPEMEVVAVEPERNAVLTKELGEGSSDESDGGLSTGESGDDYQGMGPGFVSDLLDTDLLDSVETVALEDAEEEARRLAREEGILVGQSSGAASVAARRVADRLAEPELNCPEAPEELTDLLAEDGEADTAGGTGTGGAAPEIQPDGGALDGYDDCPLVVTVFPDSGERYLSTGMFD</sequence>
<evidence type="ECO:0000256" key="3">
    <source>
        <dbReference type="ARBA" id="ARBA00022898"/>
    </source>
</evidence>
<evidence type="ECO:0000313" key="6">
    <source>
        <dbReference type="EMBL" id="UPW00334.1"/>
    </source>
</evidence>
<dbReference type="PANTHER" id="PTHR10314">
    <property type="entry name" value="CYSTATHIONINE BETA-SYNTHASE"/>
    <property type="match status" value="1"/>
</dbReference>
<gene>
    <name evidence="6" type="ORF">M0R88_17720</name>
</gene>
<accession>A0A8U0IJA3</accession>
<dbReference type="FunFam" id="3.40.50.1100:FF:000003">
    <property type="entry name" value="Cystathionine beta-synthase"/>
    <property type="match status" value="1"/>
</dbReference>
<protein>
    <submittedName>
        <fullName evidence="6">PLP-dependent cysteine synthase family protein</fullName>
    </submittedName>
</protein>
<dbReference type="PROSITE" id="PS00901">
    <property type="entry name" value="CYS_SYNTHASE"/>
    <property type="match status" value="1"/>
</dbReference>
<dbReference type="InterPro" id="IPR050214">
    <property type="entry name" value="Cys_Synth/Cystath_Beta-Synth"/>
</dbReference>
<dbReference type="InterPro" id="IPR001926">
    <property type="entry name" value="TrpB-like_PALP"/>
</dbReference>
<feature type="region of interest" description="Disordered" evidence="4">
    <location>
        <begin position="311"/>
        <end position="335"/>
    </location>
</feature>
<comment type="similarity">
    <text evidence="2">Belongs to the cysteine synthase/cystathionine beta-synthase family.</text>
</comment>
<proteinExistence type="inferred from homology"/>
<dbReference type="GO" id="GO:0006535">
    <property type="term" value="P:cysteine biosynthetic process from serine"/>
    <property type="evidence" value="ECO:0007669"/>
    <property type="project" value="InterPro"/>
</dbReference>
<evidence type="ECO:0000256" key="4">
    <source>
        <dbReference type="SAM" id="MobiDB-lite"/>
    </source>
</evidence>
<dbReference type="InterPro" id="IPR036052">
    <property type="entry name" value="TrpB-like_PALP_sf"/>
</dbReference>
<feature type="domain" description="Tryptophan synthase beta chain-like PALP" evidence="5">
    <location>
        <begin position="10"/>
        <end position="290"/>
    </location>
</feature>
<dbReference type="AlphaFoldDB" id="A0A8U0IJA3"/>
<dbReference type="Proteomes" id="UP000830434">
    <property type="component" value="Chromosome"/>
</dbReference>
<dbReference type="KEGG" id="haxz:M0R88_17720"/>
<evidence type="ECO:0000259" key="5">
    <source>
        <dbReference type="Pfam" id="PF00291"/>
    </source>
</evidence>
<name>A0A8U0IJA3_9EURY</name>
<dbReference type="RefSeq" id="WP_248654745.1">
    <property type="nucleotide sequence ID" value="NZ_CP096658.1"/>
</dbReference>
<reference evidence="6" key="1">
    <citation type="submission" date="2022-04" db="EMBL/GenBank/DDBJ databases">
        <title>Diverse halophilic archaea isolated from saline environments.</title>
        <authorList>
            <person name="Cui H.-L."/>
        </authorList>
    </citation>
    <scope>NUCLEOTIDE SEQUENCE</scope>
    <source>
        <strain evidence="6">XZYJT40</strain>
    </source>
</reference>
<comment type="cofactor">
    <cofactor evidence="1">
        <name>pyridoxal 5'-phosphate</name>
        <dbReference type="ChEBI" id="CHEBI:597326"/>
    </cofactor>
</comment>
<dbReference type="Gene3D" id="3.40.50.1100">
    <property type="match status" value="2"/>
</dbReference>
<keyword evidence="7" id="KW-1185">Reference proteome</keyword>
<evidence type="ECO:0000313" key="7">
    <source>
        <dbReference type="Proteomes" id="UP000830434"/>
    </source>
</evidence>